<evidence type="ECO:0000256" key="6">
    <source>
        <dbReference type="RuleBase" id="RU366058"/>
    </source>
</evidence>
<evidence type="ECO:0000256" key="5">
    <source>
        <dbReference type="ARBA" id="ARBA00023136"/>
    </source>
</evidence>
<evidence type="ECO:0000313" key="9">
    <source>
        <dbReference type="Proteomes" id="UP000316330"/>
    </source>
</evidence>
<dbReference type="Pfam" id="PF09335">
    <property type="entry name" value="VTT_dom"/>
    <property type="match status" value="1"/>
</dbReference>
<feature type="transmembrane region" description="Helical" evidence="6">
    <location>
        <begin position="100"/>
        <end position="119"/>
    </location>
</feature>
<dbReference type="PANTHER" id="PTHR12677:SF59">
    <property type="entry name" value="GOLGI APPARATUS MEMBRANE PROTEIN TVP38-RELATED"/>
    <property type="match status" value="1"/>
</dbReference>
<feature type="transmembrane region" description="Helical" evidence="6">
    <location>
        <begin position="26"/>
        <end position="45"/>
    </location>
</feature>
<feature type="transmembrane region" description="Helical" evidence="6">
    <location>
        <begin position="177"/>
        <end position="196"/>
    </location>
</feature>
<dbReference type="EMBL" id="VNJJ01000004">
    <property type="protein sequence ID" value="TVY01158.1"/>
    <property type="molecule type" value="Genomic_DNA"/>
</dbReference>
<dbReference type="PANTHER" id="PTHR12677">
    <property type="entry name" value="GOLGI APPARATUS MEMBRANE PROTEIN TVP38-RELATED"/>
    <property type="match status" value="1"/>
</dbReference>
<dbReference type="GO" id="GO:0005886">
    <property type="term" value="C:plasma membrane"/>
    <property type="evidence" value="ECO:0007669"/>
    <property type="project" value="UniProtKB-SubCell"/>
</dbReference>
<reference evidence="8 9" key="1">
    <citation type="submission" date="2019-07" db="EMBL/GenBank/DDBJ databases">
        <authorList>
            <person name="Kim J."/>
        </authorList>
    </citation>
    <scope>NUCLEOTIDE SEQUENCE [LARGE SCALE GENOMIC DNA]</scope>
    <source>
        <strain evidence="8 9">G13</strain>
    </source>
</reference>
<keyword evidence="2 6" id="KW-1003">Cell membrane</keyword>
<comment type="caution">
    <text evidence="8">The sequence shown here is derived from an EMBL/GenBank/DDBJ whole genome shotgun (WGS) entry which is preliminary data.</text>
</comment>
<proteinExistence type="inferred from homology"/>
<keyword evidence="3 6" id="KW-0812">Transmembrane</keyword>
<dbReference type="AlphaFoldDB" id="A0A559JMS6"/>
<evidence type="ECO:0000313" key="8">
    <source>
        <dbReference type="EMBL" id="TVY01158.1"/>
    </source>
</evidence>
<protein>
    <recommendedName>
        <fullName evidence="6">TVP38/TMEM64 family membrane protein</fullName>
    </recommendedName>
</protein>
<feature type="transmembrane region" description="Helical" evidence="6">
    <location>
        <begin position="208"/>
        <end position="225"/>
    </location>
</feature>
<evidence type="ECO:0000256" key="2">
    <source>
        <dbReference type="ARBA" id="ARBA00022475"/>
    </source>
</evidence>
<evidence type="ECO:0000256" key="3">
    <source>
        <dbReference type="ARBA" id="ARBA00022692"/>
    </source>
</evidence>
<dbReference type="InterPro" id="IPR015414">
    <property type="entry name" value="TMEM64"/>
</dbReference>
<sequence>MRKTILYDMDKDGSQRKGLVRLRRSTLWKIAAIVVVVAALLWFDFKYLKIHPETIRNWVLSFGWVAPVLYIAVYIVRPFILFPASVMSMAGGLAFGTGFGMLYTLIGAVTGAVLSFLLAEKIGRGFFKSRDDPRFMKLERAMDKRGFTMVLLLRIAPFVPFDLVSYAAGLARVRLRAFLPATVIGMLPGTFAYNFLGASLTEGSWREFLISGCVFAVALAIPFLFRRKVEREVEESQED</sequence>
<dbReference type="OrthoDB" id="9812980at2"/>
<feature type="domain" description="VTT" evidence="7">
    <location>
        <begin position="82"/>
        <end position="198"/>
    </location>
</feature>
<feature type="transmembrane region" description="Helical" evidence="6">
    <location>
        <begin position="146"/>
        <end position="171"/>
    </location>
</feature>
<dbReference type="InterPro" id="IPR032816">
    <property type="entry name" value="VTT_dom"/>
</dbReference>
<accession>A0A559JMS6</accession>
<feature type="transmembrane region" description="Helical" evidence="6">
    <location>
        <begin position="57"/>
        <end position="80"/>
    </location>
</feature>
<keyword evidence="9" id="KW-1185">Reference proteome</keyword>
<name>A0A559JMS6_9BACL</name>
<evidence type="ECO:0000259" key="7">
    <source>
        <dbReference type="Pfam" id="PF09335"/>
    </source>
</evidence>
<keyword evidence="5 6" id="KW-0472">Membrane</keyword>
<keyword evidence="4 6" id="KW-1133">Transmembrane helix</keyword>
<dbReference type="Proteomes" id="UP000316330">
    <property type="component" value="Unassembled WGS sequence"/>
</dbReference>
<evidence type="ECO:0000256" key="4">
    <source>
        <dbReference type="ARBA" id="ARBA00022989"/>
    </source>
</evidence>
<gene>
    <name evidence="8" type="ORF">FPZ45_08370</name>
</gene>
<comment type="subcellular location">
    <subcellularLocation>
        <location evidence="1 6">Cell membrane</location>
        <topology evidence="1 6">Multi-pass membrane protein</topology>
    </subcellularLocation>
</comment>
<comment type="similarity">
    <text evidence="6">Belongs to the TVP38/TMEM64 family.</text>
</comment>
<evidence type="ECO:0000256" key="1">
    <source>
        <dbReference type="ARBA" id="ARBA00004651"/>
    </source>
</evidence>
<organism evidence="8 9">
    <name type="scientific">Cohnella terricola</name>
    <dbReference type="NCBI Taxonomy" id="1289167"/>
    <lineage>
        <taxon>Bacteria</taxon>
        <taxon>Bacillati</taxon>
        <taxon>Bacillota</taxon>
        <taxon>Bacilli</taxon>
        <taxon>Bacillales</taxon>
        <taxon>Paenibacillaceae</taxon>
        <taxon>Cohnella</taxon>
    </lineage>
</organism>